<feature type="binding site" evidence="9">
    <location>
        <begin position="34"/>
        <end position="41"/>
    </location>
    <ligand>
        <name>ATP</name>
        <dbReference type="ChEBI" id="CHEBI:30616"/>
    </ligand>
</feature>
<evidence type="ECO:0000259" key="11">
    <source>
        <dbReference type="SMART" id="SM00382"/>
    </source>
</evidence>
<evidence type="ECO:0000256" key="10">
    <source>
        <dbReference type="RuleBase" id="RU000578"/>
    </source>
</evidence>
<dbReference type="InterPro" id="IPR003593">
    <property type="entry name" value="AAA+_ATPase"/>
</dbReference>
<evidence type="ECO:0000256" key="8">
    <source>
        <dbReference type="ARBA" id="ARBA00023125"/>
    </source>
</evidence>
<dbReference type="Pfam" id="PF02463">
    <property type="entry name" value="SMC_N"/>
    <property type="match status" value="1"/>
</dbReference>
<organism evidence="12 13">
    <name type="scientific">Aliiroseovarius salicola</name>
    <dbReference type="NCBI Taxonomy" id="3009082"/>
    <lineage>
        <taxon>Bacteria</taxon>
        <taxon>Pseudomonadati</taxon>
        <taxon>Pseudomonadota</taxon>
        <taxon>Alphaproteobacteria</taxon>
        <taxon>Rhodobacterales</taxon>
        <taxon>Paracoccaceae</taxon>
        <taxon>Aliiroseovarius</taxon>
    </lineage>
</organism>
<name>A0ABT4W5V6_9RHOB</name>
<reference evidence="12 13" key="1">
    <citation type="submission" date="2023-01" db="EMBL/GenBank/DDBJ databases">
        <authorList>
            <person name="Yoon J.-W."/>
        </authorList>
    </citation>
    <scope>NUCLEOTIDE SEQUENCE [LARGE SCALE GENOMIC DNA]</scope>
    <source>
        <strain evidence="12 13">KMU-50</strain>
    </source>
</reference>
<keyword evidence="8 9" id="KW-0238">DNA-binding</keyword>
<gene>
    <name evidence="9 12" type="primary">recF</name>
    <name evidence="12" type="ORF">O2N63_13595</name>
</gene>
<protein>
    <recommendedName>
        <fullName evidence="3 9">DNA replication and repair protein RecF</fullName>
    </recommendedName>
</protein>
<dbReference type="InterPro" id="IPR001238">
    <property type="entry name" value="DNA-binding_RecF"/>
</dbReference>
<comment type="similarity">
    <text evidence="2 9 10">Belongs to the RecF family.</text>
</comment>
<dbReference type="Gene3D" id="1.20.1050.90">
    <property type="entry name" value="RecF/RecN/SMC, N-terminal domain"/>
    <property type="match status" value="1"/>
</dbReference>
<keyword evidence="9 10" id="KW-0227">DNA damage</keyword>
<evidence type="ECO:0000256" key="3">
    <source>
        <dbReference type="ARBA" id="ARBA00020170"/>
    </source>
</evidence>
<dbReference type="PROSITE" id="PS00618">
    <property type="entry name" value="RECF_2"/>
    <property type="match status" value="1"/>
</dbReference>
<dbReference type="NCBIfam" id="TIGR00611">
    <property type="entry name" value="recf"/>
    <property type="match status" value="1"/>
</dbReference>
<dbReference type="InterPro" id="IPR042174">
    <property type="entry name" value="RecF_2"/>
</dbReference>
<dbReference type="Gene3D" id="3.40.50.300">
    <property type="entry name" value="P-loop containing nucleotide triphosphate hydrolases"/>
    <property type="match status" value="1"/>
</dbReference>
<keyword evidence="7 9" id="KW-0067">ATP-binding</keyword>
<evidence type="ECO:0000256" key="9">
    <source>
        <dbReference type="HAMAP-Rule" id="MF_00365"/>
    </source>
</evidence>
<dbReference type="RefSeq" id="WP_271054820.1">
    <property type="nucleotide sequence ID" value="NZ_JAQIIO010000007.1"/>
</dbReference>
<dbReference type="PANTHER" id="PTHR32182:SF0">
    <property type="entry name" value="DNA REPLICATION AND REPAIR PROTEIN RECF"/>
    <property type="match status" value="1"/>
</dbReference>
<dbReference type="HAMAP" id="MF_00365">
    <property type="entry name" value="RecF"/>
    <property type="match status" value="1"/>
</dbReference>
<comment type="caution">
    <text evidence="12">The sequence shown here is derived from an EMBL/GenBank/DDBJ whole genome shotgun (WGS) entry which is preliminary data.</text>
</comment>
<evidence type="ECO:0000256" key="2">
    <source>
        <dbReference type="ARBA" id="ARBA00008016"/>
    </source>
</evidence>
<dbReference type="SMART" id="SM00382">
    <property type="entry name" value="AAA"/>
    <property type="match status" value="1"/>
</dbReference>
<comment type="function">
    <text evidence="9 10">The RecF protein is involved in DNA metabolism; it is required for DNA replication and normal SOS inducibility. RecF binds preferentially to single-stranded, linear DNA. It also seems to bind ATP.</text>
</comment>
<dbReference type="SUPFAM" id="SSF52540">
    <property type="entry name" value="P-loop containing nucleoside triphosphate hydrolases"/>
    <property type="match status" value="1"/>
</dbReference>
<keyword evidence="9 10" id="KW-0234">DNA repair</keyword>
<evidence type="ECO:0000313" key="12">
    <source>
        <dbReference type="EMBL" id="MDA5095118.1"/>
    </source>
</evidence>
<evidence type="ECO:0000256" key="7">
    <source>
        <dbReference type="ARBA" id="ARBA00022840"/>
    </source>
</evidence>
<comment type="subcellular location">
    <subcellularLocation>
        <location evidence="1 9 10">Cytoplasm</location>
    </subcellularLocation>
</comment>
<dbReference type="PANTHER" id="PTHR32182">
    <property type="entry name" value="DNA REPLICATION AND REPAIR PROTEIN RECF"/>
    <property type="match status" value="1"/>
</dbReference>
<dbReference type="EMBL" id="JAQIIO010000007">
    <property type="protein sequence ID" value="MDA5095118.1"/>
    <property type="molecule type" value="Genomic_DNA"/>
</dbReference>
<evidence type="ECO:0000256" key="5">
    <source>
        <dbReference type="ARBA" id="ARBA00022705"/>
    </source>
</evidence>
<keyword evidence="4 9" id="KW-0963">Cytoplasm</keyword>
<dbReference type="Proteomes" id="UP001528040">
    <property type="component" value="Unassembled WGS sequence"/>
</dbReference>
<keyword evidence="6 9" id="KW-0547">Nucleotide-binding</keyword>
<evidence type="ECO:0000256" key="6">
    <source>
        <dbReference type="ARBA" id="ARBA00022741"/>
    </source>
</evidence>
<keyword evidence="9 10" id="KW-0742">SOS response</keyword>
<proteinExistence type="inferred from homology"/>
<sequence>MTSPLALKELTLSHFRSHKLARLSLDGRPVVLHGANGAGKTNILEAISMLSPGRGLRRATMDEMIRRPEQVGWKISAVLQSLGQMHEVETWVEPGQGRQVRIDGKVATQVTLGRITRVVWLVPVMDRLWVEGAEGRRRFLDRLTLSFTPSHADAVLSYEKAMRERNRLLKDGQRDPHWYRAVEAQMAASGTEIHANRLNAISLLQEAQTSAETEFPAADLSLVQAGEALAPATEDELATALSESRPRDLAAGRTLVGPHRSDLGAVYAAKGVAARDCSTGEQKALLVSLILANGRALARDFGAPPIYLLDEVAAHLDAGRRAALYDEICALGAQAFMTGTGPELFAELGARAAHYEVCDENGNSTVTEVTP</sequence>
<keyword evidence="13" id="KW-1185">Reference proteome</keyword>
<dbReference type="InterPro" id="IPR027417">
    <property type="entry name" value="P-loop_NTPase"/>
</dbReference>
<dbReference type="InterPro" id="IPR018078">
    <property type="entry name" value="DNA-binding_RecF_CS"/>
</dbReference>
<accession>A0ABT4W5V6</accession>
<feature type="domain" description="AAA+ ATPase" evidence="11">
    <location>
        <begin position="26"/>
        <end position="359"/>
    </location>
</feature>
<dbReference type="InterPro" id="IPR003395">
    <property type="entry name" value="RecF/RecN/SMC_N"/>
</dbReference>
<keyword evidence="5 9" id="KW-0235">DNA replication</keyword>
<evidence type="ECO:0000256" key="1">
    <source>
        <dbReference type="ARBA" id="ARBA00004496"/>
    </source>
</evidence>
<evidence type="ECO:0000256" key="4">
    <source>
        <dbReference type="ARBA" id="ARBA00022490"/>
    </source>
</evidence>
<evidence type="ECO:0000313" key="13">
    <source>
        <dbReference type="Proteomes" id="UP001528040"/>
    </source>
</evidence>